<evidence type="ECO:0000256" key="5">
    <source>
        <dbReference type="RuleBase" id="RU362066"/>
    </source>
</evidence>
<evidence type="ECO:0000313" key="9">
    <source>
        <dbReference type="Proteomes" id="UP000058114"/>
    </source>
</evidence>
<comment type="similarity">
    <text evidence="1 5">Belongs to the FliD family.</text>
</comment>
<feature type="domain" description="Flagellar hook-associated protein 2 C-terminal" evidence="7">
    <location>
        <begin position="220"/>
        <end position="450"/>
    </location>
</feature>
<keyword evidence="4 5" id="KW-0975">Bacterial flagellum</keyword>
<evidence type="ECO:0000259" key="6">
    <source>
        <dbReference type="Pfam" id="PF02465"/>
    </source>
</evidence>
<reference evidence="9" key="1">
    <citation type="submission" date="2015-10" db="EMBL/GenBank/DDBJ databases">
        <title>Complete Genome Sequence of Aeromonas schubertii strain WL1483.</title>
        <authorList>
            <person name="Liu L."/>
        </authorList>
    </citation>
    <scope>NUCLEOTIDE SEQUENCE [LARGE SCALE GENOMIC DNA]</scope>
    <source>
        <strain evidence="9">WL1483</strain>
    </source>
</reference>
<keyword evidence="8" id="KW-0966">Cell projection</keyword>
<evidence type="ECO:0000256" key="4">
    <source>
        <dbReference type="ARBA" id="ARBA00023143"/>
    </source>
</evidence>
<dbReference type="PATRIC" id="fig|652.5.peg.1713"/>
<dbReference type="Pfam" id="PF02465">
    <property type="entry name" value="FliD_N"/>
    <property type="match status" value="1"/>
</dbReference>
<dbReference type="PANTHER" id="PTHR30288">
    <property type="entry name" value="FLAGELLAR CAP/ASSEMBLY PROTEIN FLID"/>
    <property type="match status" value="1"/>
</dbReference>
<dbReference type="GO" id="GO:0071973">
    <property type="term" value="P:bacterial-type flagellum-dependent cell motility"/>
    <property type="evidence" value="ECO:0007669"/>
    <property type="project" value="TreeGrafter"/>
</dbReference>
<evidence type="ECO:0000256" key="1">
    <source>
        <dbReference type="ARBA" id="ARBA00009764"/>
    </source>
</evidence>
<dbReference type="InterPro" id="IPR010810">
    <property type="entry name" value="Flagellin_hook_IN_motif"/>
</dbReference>
<gene>
    <name evidence="8" type="primary">fliD</name>
    <name evidence="8" type="ORF">WL1483_1351</name>
</gene>
<dbReference type="InterPro" id="IPR040026">
    <property type="entry name" value="FliD"/>
</dbReference>
<dbReference type="KEGG" id="asr:WL1483_1351"/>
<dbReference type="Pfam" id="PF07196">
    <property type="entry name" value="Flagellin_IN"/>
    <property type="match status" value="1"/>
</dbReference>
<organism evidence="8 9">
    <name type="scientific">Aeromonas schubertii</name>
    <dbReference type="NCBI Taxonomy" id="652"/>
    <lineage>
        <taxon>Bacteria</taxon>
        <taxon>Pseudomonadati</taxon>
        <taxon>Pseudomonadota</taxon>
        <taxon>Gammaproteobacteria</taxon>
        <taxon>Aeromonadales</taxon>
        <taxon>Aeromonadaceae</taxon>
        <taxon>Aeromonas</taxon>
    </lineage>
</organism>
<dbReference type="RefSeq" id="WP_050664692.1">
    <property type="nucleotide sequence ID" value="NZ_CDDB01000001.1"/>
</dbReference>
<keyword evidence="5" id="KW-0964">Secreted</keyword>
<evidence type="ECO:0000259" key="7">
    <source>
        <dbReference type="Pfam" id="PF07195"/>
    </source>
</evidence>
<dbReference type="GO" id="GO:0009424">
    <property type="term" value="C:bacterial-type flagellum hook"/>
    <property type="evidence" value="ECO:0007669"/>
    <property type="project" value="UniProtKB-UniRule"/>
</dbReference>
<proteinExistence type="inferred from homology"/>
<feature type="domain" description="Flagellar hook-associated protein 2 N-terminal" evidence="6">
    <location>
        <begin position="9"/>
        <end position="108"/>
    </location>
</feature>
<accession>A0A0S2SGH9</accession>
<sequence>MGTFAGVGSGLPLEELITSQLNVKRTQFEKQIVGRETLAKTTLSGVGQLKSALSTFVSSLEKMSKPSDFAGKMVTVKQNADDPLLSVEAKNTASAGSYDIKVTQMATGSRYTSKDGTFTSSKDVVATADGTLTFAVDGKTFDVELKAGDTLETLRSKLNEAGKEYGVSANLINENGKSRLIVDSAKTGAGNDLSITASTAELEKFQTTGPNAKMDVTLPAENALVNINGLDISHDSNKFENVVQDLTFTINRLSENDALGKPKATQMTVSNDTKKAKENIEAFVKSYNDLMGKMDDLSKRGTYVNGKKQDDGGLLPGDASIYAIRNMLFKTMGEGTGDNSSTLFNIGIKMDKDGRLSIDNTKLDNALKNEFDKVTDIFSGDNGLSTKLVPQLKEYTKSSGLLAKREEQLNTQVKGYTKERADFADEMEKYEKGLRAKYANLDVMIARMNSSSSALNSMLLSGI</sequence>
<dbReference type="GO" id="GO:0007155">
    <property type="term" value="P:cell adhesion"/>
    <property type="evidence" value="ECO:0007669"/>
    <property type="project" value="InterPro"/>
</dbReference>
<keyword evidence="3" id="KW-0175">Coiled coil</keyword>
<evidence type="ECO:0000256" key="2">
    <source>
        <dbReference type="ARBA" id="ARBA00011255"/>
    </source>
</evidence>
<dbReference type="InterPro" id="IPR003481">
    <property type="entry name" value="FliD_N"/>
</dbReference>
<dbReference type="InterPro" id="IPR010809">
    <property type="entry name" value="FliD_C"/>
</dbReference>
<keyword evidence="8" id="KW-0969">Cilium</keyword>
<keyword evidence="8" id="KW-0282">Flagellum</keyword>
<dbReference type="Proteomes" id="UP000058114">
    <property type="component" value="Chromosome"/>
</dbReference>
<dbReference type="AlphaFoldDB" id="A0A0S2SGH9"/>
<dbReference type="GO" id="GO:0005576">
    <property type="term" value="C:extracellular region"/>
    <property type="evidence" value="ECO:0007669"/>
    <property type="project" value="UniProtKB-SubCell"/>
</dbReference>
<dbReference type="EMBL" id="CP013067">
    <property type="protein sequence ID" value="ALP40770.1"/>
    <property type="molecule type" value="Genomic_DNA"/>
</dbReference>
<comment type="subunit">
    <text evidence="2 5">Homopentamer.</text>
</comment>
<protein>
    <recommendedName>
        <fullName evidence="5">Flagellar hook-associated protein 2</fullName>
        <shortName evidence="5">HAP2</shortName>
    </recommendedName>
    <alternativeName>
        <fullName evidence="5">Flagellar cap protein</fullName>
    </alternativeName>
</protein>
<evidence type="ECO:0000313" key="8">
    <source>
        <dbReference type="EMBL" id="ALP40770.1"/>
    </source>
</evidence>
<dbReference type="PANTHER" id="PTHR30288:SF0">
    <property type="entry name" value="FLAGELLAR HOOK-ASSOCIATED PROTEIN 2"/>
    <property type="match status" value="1"/>
</dbReference>
<comment type="subcellular location">
    <subcellularLocation>
        <location evidence="5">Secreted</location>
    </subcellularLocation>
    <subcellularLocation>
        <location evidence="5">Bacterial flagellum</location>
    </subcellularLocation>
</comment>
<dbReference type="STRING" id="652.WL1483_1351"/>
<reference evidence="8 9" key="2">
    <citation type="journal article" date="2016" name="Genome Announc.">
        <title>Complete Genome Sequence of the Highly Virulent Aeromonas schubertii Strain WL1483, Isolated from Diseased Snakehead Fish (Channa argus) in China.</title>
        <authorList>
            <person name="Liu L."/>
            <person name="Li N."/>
            <person name="Zhang D."/>
            <person name="Fu X."/>
            <person name="Shi C."/>
            <person name="Lin Q."/>
            <person name="Hao G."/>
        </authorList>
    </citation>
    <scope>NUCLEOTIDE SEQUENCE [LARGE SCALE GENOMIC DNA]</scope>
    <source>
        <strain evidence="8 9">WL1483</strain>
    </source>
</reference>
<dbReference type="GO" id="GO:0009421">
    <property type="term" value="C:bacterial-type flagellum filament cap"/>
    <property type="evidence" value="ECO:0007669"/>
    <property type="project" value="InterPro"/>
</dbReference>
<name>A0A0S2SGH9_9GAMM</name>
<dbReference type="OrthoDB" id="9810816at2"/>
<comment type="function">
    <text evidence="5">Required for morphogenesis and for the elongation of the flagellar filament by facilitating polymerization of the flagellin monomers at the tip of growing filament. Forms a capping structure, which prevents flagellin subunits (transported through the central channel of the flagellum) from leaking out without polymerization at the distal end.</text>
</comment>
<evidence type="ECO:0000256" key="3">
    <source>
        <dbReference type="ARBA" id="ARBA00023054"/>
    </source>
</evidence>
<dbReference type="Pfam" id="PF07195">
    <property type="entry name" value="FliD_C"/>
    <property type="match status" value="1"/>
</dbReference>